<dbReference type="Gene3D" id="2.60.120.10">
    <property type="entry name" value="Jelly Rolls"/>
    <property type="match status" value="2"/>
</dbReference>
<evidence type="ECO:0000313" key="2">
    <source>
        <dbReference type="EMBL" id="MBO0613993.1"/>
    </source>
</evidence>
<dbReference type="SUPFAM" id="SSF51182">
    <property type="entry name" value="RmlC-like cupins"/>
    <property type="match status" value="1"/>
</dbReference>
<dbReference type="InterPro" id="IPR014710">
    <property type="entry name" value="RmlC-like_jellyroll"/>
</dbReference>
<sequence>MVFRYVPYCLMTAGWRRCKARSCFPADRAATGGGCAPAPGLRDRDSSEAATVLLLTGEPLHEPVVGYGPFVMNTQQEIRQAIEDYRNGKMGKLNPRTFPAA</sequence>
<dbReference type="Pfam" id="PF05726">
    <property type="entry name" value="Pirin_C"/>
    <property type="match status" value="1"/>
</dbReference>
<dbReference type="PANTHER" id="PTHR43594:SF1">
    <property type="entry name" value="QUERCETIN 2,3-DIOXYGENASE PA2418-RELATED"/>
    <property type="match status" value="1"/>
</dbReference>
<reference evidence="2 4" key="1">
    <citation type="submission" date="2021-03" db="EMBL/GenBank/DDBJ databases">
        <title>Draft genome and methylome analysis of Thiotrix fructosivoruns ATCC 49748.</title>
        <authorList>
            <person name="Fomenkov A."/>
            <person name="Grabovich M.Y."/>
            <person name="Roberts R.J."/>
        </authorList>
    </citation>
    <scope>NUCLEOTIDE SEQUENCE [LARGE SCALE GENOMIC DNA]</scope>
    <source>
        <strain evidence="2 4">ATCC 49748</strain>
    </source>
</reference>
<organism evidence="3">
    <name type="scientific">Thiothrix fructosivorans</name>
    <dbReference type="NCBI Taxonomy" id="111770"/>
    <lineage>
        <taxon>Bacteria</taxon>
        <taxon>Pseudomonadati</taxon>
        <taxon>Pseudomonadota</taxon>
        <taxon>Gammaproteobacteria</taxon>
        <taxon>Thiotrichales</taxon>
        <taxon>Thiotrichaceae</taxon>
        <taxon>Thiothrix</taxon>
    </lineage>
</organism>
<gene>
    <name evidence="3" type="ORF">J1836_017500</name>
    <name evidence="2" type="ORF">J1836_13870</name>
</gene>
<reference evidence="3" key="2">
    <citation type="submission" date="2021-04" db="EMBL/GenBank/DDBJ databases">
        <title>Complete Genome and methylome analysis of Thiothrix fructosivorans ATCC 49748.</title>
        <authorList>
            <person name="Fomenkov A."/>
            <person name="Sun L."/>
            <person name="Vincze T."/>
            <person name="Grabovich M.Y."/>
            <person name="Roberts R.J."/>
        </authorList>
    </citation>
    <scope>NUCLEOTIDE SEQUENCE</scope>
    <source>
        <strain evidence="3">ATCC 49748</strain>
    </source>
</reference>
<evidence type="ECO:0000313" key="3">
    <source>
        <dbReference type="EMBL" id="QTX10354.1"/>
    </source>
</evidence>
<evidence type="ECO:0000259" key="1">
    <source>
        <dbReference type="Pfam" id="PF05726"/>
    </source>
</evidence>
<dbReference type="InterPro" id="IPR053186">
    <property type="entry name" value="QDO-related"/>
</dbReference>
<accession>A0A8B0SH53</accession>
<feature type="domain" description="Pirin C-terminal" evidence="1">
    <location>
        <begin position="46"/>
        <end position="91"/>
    </location>
</feature>
<dbReference type="PANTHER" id="PTHR43594">
    <property type="entry name" value="QUERCETIN 2,3-DIOXYGENASE"/>
    <property type="match status" value="1"/>
</dbReference>
<keyword evidence="4" id="KW-1185">Reference proteome</keyword>
<proteinExistence type="predicted"/>
<evidence type="ECO:0000313" key="4">
    <source>
        <dbReference type="Proteomes" id="UP000664466"/>
    </source>
</evidence>
<dbReference type="Proteomes" id="UP000664466">
    <property type="component" value="Unassembled WGS sequence"/>
</dbReference>
<dbReference type="EMBL" id="JAFMPM010000007">
    <property type="protein sequence ID" value="MBO0613993.1"/>
    <property type="molecule type" value="Genomic_DNA"/>
</dbReference>
<dbReference type="AlphaFoldDB" id="A0A8B0SH53"/>
<name>A0A8B0SH53_9GAMM</name>
<protein>
    <recommendedName>
        <fullName evidence="1">Pirin C-terminal domain-containing protein</fullName>
    </recommendedName>
</protein>
<dbReference type="InterPro" id="IPR008778">
    <property type="entry name" value="Pirin_C_dom"/>
</dbReference>
<dbReference type="EMBL" id="CP072748">
    <property type="protein sequence ID" value="QTX10354.1"/>
    <property type="molecule type" value="Genomic_DNA"/>
</dbReference>
<dbReference type="InterPro" id="IPR011051">
    <property type="entry name" value="RmlC_Cupin_sf"/>
</dbReference>